<comment type="caution">
    <text evidence="2">The sequence shown here is derived from an EMBL/GenBank/DDBJ whole genome shotgun (WGS) entry which is preliminary data.</text>
</comment>
<protein>
    <submittedName>
        <fullName evidence="2">Uncharacterized protein</fullName>
    </submittedName>
</protein>
<keyword evidence="3" id="KW-1185">Reference proteome</keyword>
<feature type="region of interest" description="Disordered" evidence="1">
    <location>
        <begin position="73"/>
        <end position="125"/>
    </location>
</feature>
<sequence>MHAYDVSRRQSLQPIPSARSGQDHSGGPSATPIYDALCVEYVKSFRALPGDRRGEENLGFVAFGYLSQGSMTHSGSYSAYSAGAQSARHGGGQQPTWQRVGTVGQQHTTGTYHVPALPPGPRRGS</sequence>
<reference evidence="2 3" key="1">
    <citation type="submission" date="2024-09" db="EMBL/GenBank/DDBJ databases">
        <authorList>
            <person name="Sun Q."/>
            <person name="Mori K."/>
        </authorList>
    </citation>
    <scope>NUCLEOTIDE SEQUENCE [LARGE SCALE GENOMIC DNA]</scope>
    <source>
        <strain evidence="2 3">JCM 6917</strain>
    </source>
</reference>
<dbReference type="EMBL" id="JBHMCY010000058">
    <property type="protein sequence ID" value="MFB9466004.1"/>
    <property type="molecule type" value="Genomic_DNA"/>
</dbReference>
<evidence type="ECO:0000313" key="2">
    <source>
        <dbReference type="EMBL" id="MFB9466004.1"/>
    </source>
</evidence>
<accession>A0ABV5N6T8</accession>
<evidence type="ECO:0000256" key="1">
    <source>
        <dbReference type="SAM" id="MobiDB-lite"/>
    </source>
</evidence>
<feature type="compositionally biased region" description="Low complexity" evidence="1">
    <location>
        <begin position="100"/>
        <end position="111"/>
    </location>
</feature>
<proteinExistence type="predicted"/>
<feature type="compositionally biased region" description="Low complexity" evidence="1">
    <location>
        <begin position="74"/>
        <end position="87"/>
    </location>
</feature>
<gene>
    <name evidence="2" type="ORF">ACFF45_25675</name>
</gene>
<dbReference type="RefSeq" id="WP_381348822.1">
    <property type="nucleotide sequence ID" value="NZ_JBHMCY010000058.1"/>
</dbReference>
<feature type="region of interest" description="Disordered" evidence="1">
    <location>
        <begin position="1"/>
        <end position="29"/>
    </location>
</feature>
<dbReference type="Proteomes" id="UP001589709">
    <property type="component" value="Unassembled WGS sequence"/>
</dbReference>
<name>A0ABV5N6T8_9ACTN</name>
<feature type="compositionally biased region" description="Pro residues" evidence="1">
    <location>
        <begin position="116"/>
        <end position="125"/>
    </location>
</feature>
<evidence type="ECO:0000313" key="3">
    <source>
        <dbReference type="Proteomes" id="UP001589709"/>
    </source>
</evidence>
<organism evidence="2 3">
    <name type="scientific">Streptomyces cinereospinus</name>
    <dbReference type="NCBI Taxonomy" id="285561"/>
    <lineage>
        <taxon>Bacteria</taxon>
        <taxon>Bacillati</taxon>
        <taxon>Actinomycetota</taxon>
        <taxon>Actinomycetes</taxon>
        <taxon>Kitasatosporales</taxon>
        <taxon>Streptomycetaceae</taxon>
        <taxon>Streptomyces</taxon>
    </lineage>
</organism>